<dbReference type="RefSeq" id="WP_185032949.1">
    <property type="nucleotide sequence ID" value="NZ_BNBN01000013.1"/>
</dbReference>
<dbReference type="Proteomes" id="UP000540423">
    <property type="component" value="Unassembled WGS sequence"/>
</dbReference>
<gene>
    <name evidence="1" type="ORF">HNQ79_004040</name>
</gene>
<keyword evidence="2" id="KW-1185">Reference proteome</keyword>
<sequence>MATTARPSEVTGRPAPARLTGAQRAALRHVRSVARAGAPPPGALPPDAAGLLATVRDHARITLNFHPDRLLADGRTLAESLAEDGVYRSQYETGLSNGSRTAFPGGLRDGWEDALFGGAYHAAGVRPAERPKYGALNLRQYPDGAAPRFGSCHVRLRPAVNARATFCHNDSHLGPAHLGTADSFAPVLAALLAEQPDAAALVRTLPHAPAPASPGRSLDAYVEAQVHGPLSLAEDAEALVLDPSFDGTETGRLLAEVAARSGTEVEWHTGFALRPHEVDAEFRGPVMVPLAARICSSYARRGVLDAEVLGRAAASVVREPAAWAQWGSRDEVLQYVKQLWHVLVRFGHPASGGRGNA</sequence>
<proteinExistence type="predicted"/>
<organism evidence="1 2">
    <name type="scientific">Streptomyces candidus</name>
    <dbReference type="NCBI Taxonomy" id="67283"/>
    <lineage>
        <taxon>Bacteria</taxon>
        <taxon>Bacillati</taxon>
        <taxon>Actinomycetota</taxon>
        <taxon>Actinomycetes</taxon>
        <taxon>Kitasatosporales</taxon>
        <taxon>Streptomycetaceae</taxon>
        <taxon>Streptomyces</taxon>
    </lineage>
</organism>
<evidence type="ECO:0000313" key="2">
    <source>
        <dbReference type="Proteomes" id="UP000540423"/>
    </source>
</evidence>
<dbReference type="Pfam" id="PF12294">
    <property type="entry name" value="DUF3626"/>
    <property type="match status" value="2"/>
</dbReference>
<name>A0A7X0HJK5_9ACTN</name>
<dbReference type="InterPro" id="IPR022074">
    <property type="entry name" value="DUF3626"/>
</dbReference>
<reference evidence="1 2" key="1">
    <citation type="submission" date="2020-08" db="EMBL/GenBank/DDBJ databases">
        <title>Genomic Encyclopedia of Type Strains, Phase IV (KMG-IV): sequencing the most valuable type-strain genomes for metagenomic binning, comparative biology and taxonomic classification.</title>
        <authorList>
            <person name="Goeker M."/>
        </authorList>
    </citation>
    <scope>NUCLEOTIDE SEQUENCE [LARGE SCALE GENOMIC DNA]</scope>
    <source>
        <strain evidence="1 2">DSM 40141</strain>
    </source>
</reference>
<evidence type="ECO:0000313" key="1">
    <source>
        <dbReference type="EMBL" id="MBB6437539.1"/>
    </source>
</evidence>
<dbReference type="AlphaFoldDB" id="A0A7X0HJK5"/>
<evidence type="ECO:0008006" key="3">
    <source>
        <dbReference type="Google" id="ProtNLM"/>
    </source>
</evidence>
<accession>A0A7X0HJK5</accession>
<comment type="caution">
    <text evidence="1">The sequence shown here is derived from an EMBL/GenBank/DDBJ whole genome shotgun (WGS) entry which is preliminary data.</text>
</comment>
<protein>
    <recommendedName>
        <fullName evidence="3">DUF3626 domain-containing protein</fullName>
    </recommendedName>
</protein>
<dbReference type="EMBL" id="JACHEM010000010">
    <property type="protein sequence ID" value="MBB6437539.1"/>
    <property type="molecule type" value="Genomic_DNA"/>
</dbReference>